<protein>
    <submittedName>
        <fullName evidence="1">Uncharacterized protein</fullName>
    </submittedName>
</protein>
<gene>
    <name evidence="1" type="ORF">JCM19296_553</name>
</gene>
<proteinExistence type="predicted"/>
<accession>A0A081D7S9</accession>
<reference evidence="1 2" key="1">
    <citation type="journal article" date="2014" name="Genome Announc.">
        <title>Draft Genome Sequences of Marine Flavobacterium Nonlabens Strains NR17, NR24, NR27, NR32, NR33, and Ara13.</title>
        <authorList>
            <person name="Nakanishi M."/>
            <person name="Meirelles P."/>
            <person name="Suzuki R."/>
            <person name="Takatani N."/>
            <person name="Mino S."/>
            <person name="Suda W."/>
            <person name="Oshima K."/>
            <person name="Hattori M."/>
            <person name="Ohkuma M."/>
            <person name="Hosokawa M."/>
            <person name="Miyashita K."/>
            <person name="Thompson F.L."/>
            <person name="Niwa A."/>
            <person name="Sawabe T."/>
            <person name="Sawabe T."/>
        </authorList>
    </citation>
    <scope>NUCLEOTIDE SEQUENCE [LARGE SCALE GENOMIC DNA]</scope>
    <source>
        <strain evidence="2">JCM19296</strain>
    </source>
</reference>
<name>A0A081D7S9_NONUL</name>
<evidence type="ECO:0000313" key="1">
    <source>
        <dbReference type="EMBL" id="GAK74975.1"/>
    </source>
</evidence>
<organism evidence="1 2">
    <name type="scientific">Nonlabens ulvanivorans</name>
    <name type="common">Persicivirga ulvanivorans</name>
    <dbReference type="NCBI Taxonomy" id="906888"/>
    <lineage>
        <taxon>Bacteria</taxon>
        <taxon>Pseudomonadati</taxon>
        <taxon>Bacteroidota</taxon>
        <taxon>Flavobacteriia</taxon>
        <taxon>Flavobacteriales</taxon>
        <taxon>Flavobacteriaceae</taxon>
        <taxon>Nonlabens</taxon>
    </lineage>
</organism>
<evidence type="ECO:0000313" key="2">
    <source>
        <dbReference type="Proteomes" id="UP000028980"/>
    </source>
</evidence>
<comment type="caution">
    <text evidence="1">The sequence shown here is derived from an EMBL/GenBank/DDBJ whole genome shotgun (WGS) entry which is preliminary data.</text>
</comment>
<dbReference type="AlphaFoldDB" id="A0A081D7S9"/>
<dbReference type="Proteomes" id="UP000028980">
    <property type="component" value="Unassembled WGS sequence"/>
</dbReference>
<dbReference type="EMBL" id="BBLG01000001">
    <property type="protein sequence ID" value="GAK74975.1"/>
    <property type="molecule type" value="Genomic_DNA"/>
</dbReference>
<sequence length="43" mass="4745">MCNIYQTEFTNLSNYTNMNLKKTLLASCAVAIAVTSCKEPAKD</sequence>